<keyword evidence="2" id="KW-1185">Reference proteome</keyword>
<gene>
    <name evidence="1" type="ORF">B0H17DRAFT_1195062</name>
</gene>
<evidence type="ECO:0000313" key="2">
    <source>
        <dbReference type="Proteomes" id="UP001221757"/>
    </source>
</evidence>
<dbReference type="EMBL" id="JARKIE010000016">
    <property type="protein sequence ID" value="KAJ7701849.1"/>
    <property type="molecule type" value="Genomic_DNA"/>
</dbReference>
<organism evidence="1 2">
    <name type="scientific">Mycena rosella</name>
    <name type="common">Pink bonnet</name>
    <name type="synonym">Agaricus rosellus</name>
    <dbReference type="NCBI Taxonomy" id="1033263"/>
    <lineage>
        <taxon>Eukaryota</taxon>
        <taxon>Fungi</taxon>
        <taxon>Dikarya</taxon>
        <taxon>Basidiomycota</taxon>
        <taxon>Agaricomycotina</taxon>
        <taxon>Agaricomycetes</taxon>
        <taxon>Agaricomycetidae</taxon>
        <taxon>Agaricales</taxon>
        <taxon>Marasmiineae</taxon>
        <taxon>Mycenaceae</taxon>
        <taxon>Mycena</taxon>
    </lineage>
</organism>
<accession>A0AAD7DZG0</accession>
<dbReference type="Proteomes" id="UP001221757">
    <property type="component" value="Unassembled WGS sequence"/>
</dbReference>
<dbReference type="AlphaFoldDB" id="A0AAD7DZG0"/>
<protein>
    <submittedName>
        <fullName evidence="1">Uncharacterized protein</fullName>
    </submittedName>
</protein>
<comment type="caution">
    <text evidence="1">The sequence shown here is derived from an EMBL/GenBank/DDBJ whole genome shotgun (WGS) entry which is preliminary data.</text>
</comment>
<sequence>MEDILSQFLSLASVVFIPFIPNNTMRYLALTLVSLFSGTYLVCHNSPDYLVTRLAESLQELDELLSTATNECTRDPRFVFEAGLKLTELKYVVSNLRTRAITAKCVAWKEYLHHLGRLALSIHEARREIANLRALVMLALECARQAKFEEDINHKTATLVGAFPRGEQMGA</sequence>
<name>A0AAD7DZG0_MYCRO</name>
<evidence type="ECO:0000313" key="1">
    <source>
        <dbReference type="EMBL" id="KAJ7701849.1"/>
    </source>
</evidence>
<reference evidence="1" key="1">
    <citation type="submission" date="2023-03" db="EMBL/GenBank/DDBJ databases">
        <title>Massive genome expansion in bonnet fungi (Mycena s.s.) driven by repeated elements and novel gene families across ecological guilds.</title>
        <authorList>
            <consortium name="Lawrence Berkeley National Laboratory"/>
            <person name="Harder C.B."/>
            <person name="Miyauchi S."/>
            <person name="Viragh M."/>
            <person name="Kuo A."/>
            <person name="Thoen E."/>
            <person name="Andreopoulos B."/>
            <person name="Lu D."/>
            <person name="Skrede I."/>
            <person name="Drula E."/>
            <person name="Henrissat B."/>
            <person name="Morin E."/>
            <person name="Kohler A."/>
            <person name="Barry K."/>
            <person name="LaButti K."/>
            <person name="Morin E."/>
            <person name="Salamov A."/>
            <person name="Lipzen A."/>
            <person name="Mereny Z."/>
            <person name="Hegedus B."/>
            <person name="Baldrian P."/>
            <person name="Stursova M."/>
            <person name="Weitz H."/>
            <person name="Taylor A."/>
            <person name="Grigoriev I.V."/>
            <person name="Nagy L.G."/>
            <person name="Martin F."/>
            <person name="Kauserud H."/>
        </authorList>
    </citation>
    <scope>NUCLEOTIDE SEQUENCE</scope>
    <source>
        <strain evidence="1">CBHHK067</strain>
    </source>
</reference>
<proteinExistence type="predicted"/>